<comment type="caution">
    <text evidence="5">The sequence shown here is derived from an EMBL/GenBank/DDBJ whole genome shotgun (WGS) entry which is preliminary data.</text>
</comment>
<gene>
    <name evidence="5" type="ORF">GIB67_041857</name>
</gene>
<dbReference type="CDD" id="cd07987">
    <property type="entry name" value="LPLAT_MGAT-like"/>
    <property type="match status" value="1"/>
</dbReference>
<dbReference type="OrthoDB" id="44277at2759"/>
<evidence type="ECO:0000256" key="3">
    <source>
        <dbReference type="ARBA" id="ARBA00023315"/>
    </source>
</evidence>
<feature type="domain" description="Serine aminopeptidase S33" evidence="4">
    <location>
        <begin position="209"/>
        <end position="411"/>
    </location>
</feature>
<dbReference type="Gene3D" id="3.40.50.1820">
    <property type="entry name" value="alpha/beta hydrolase"/>
    <property type="match status" value="1"/>
</dbReference>
<dbReference type="PANTHER" id="PTHR22753">
    <property type="entry name" value="TRANSMEMBRANE PROTEIN 68"/>
    <property type="match status" value="1"/>
</dbReference>
<evidence type="ECO:0000256" key="1">
    <source>
        <dbReference type="ARBA" id="ARBA00005420"/>
    </source>
</evidence>
<dbReference type="Pfam" id="PF03982">
    <property type="entry name" value="DAGAT"/>
    <property type="match status" value="1"/>
</dbReference>
<dbReference type="Proteomes" id="UP000541444">
    <property type="component" value="Unassembled WGS sequence"/>
</dbReference>
<dbReference type="AlphaFoldDB" id="A0A7J7L5Z0"/>
<name>A0A7J7L5Z0_9MAGN</name>
<protein>
    <recommendedName>
        <fullName evidence="4">Serine aminopeptidase S33 domain-containing protein</fullName>
    </recommendedName>
</protein>
<dbReference type="GO" id="GO:0016020">
    <property type="term" value="C:membrane"/>
    <property type="evidence" value="ECO:0007669"/>
    <property type="project" value="TreeGrafter"/>
</dbReference>
<evidence type="ECO:0000256" key="2">
    <source>
        <dbReference type="ARBA" id="ARBA00022679"/>
    </source>
</evidence>
<reference evidence="5 6" key="1">
    <citation type="journal article" date="2020" name="IScience">
        <title>Genome Sequencing of the Endangered Kingdonia uniflora (Circaeasteraceae, Ranunculales) Reveals Potential Mechanisms of Evolutionary Specialization.</title>
        <authorList>
            <person name="Sun Y."/>
            <person name="Deng T."/>
            <person name="Zhang A."/>
            <person name="Moore M.J."/>
            <person name="Landis J.B."/>
            <person name="Lin N."/>
            <person name="Zhang H."/>
            <person name="Zhang X."/>
            <person name="Huang J."/>
            <person name="Zhang X."/>
            <person name="Sun H."/>
            <person name="Wang H."/>
        </authorList>
    </citation>
    <scope>NUCLEOTIDE SEQUENCE [LARGE SCALE GENOMIC DNA]</scope>
    <source>
        <strain evidence="5">TB1705</strain>
        <tissue evidence="5">Leaf</tissue>
    </source>
</reference>
<sequence length="744" mass="83281">MRSKMDQEFVAFLLVCLTAGAGYGQRLGSRLTARANSGQIWHGSRLNAGAGEIWPDSRLTVGGDCDFCSESSSILLLLLFSRVVKSSPSELARPHNLASIASSCLDIILFDSMLENSNVRKDGFQMSANVVEIMRLKAGVVTEDSKKFDGDGLEMKHYEETMERDVHRAIDLVGLDGIGLGLISHHQRLGKMFDIWCLHIPVMDRTPFEDLVLLVEKTVKAENSRSPSRPIYLVGESIGACLALAVAARNPDFDLMLILANPATSLSRSALQPLIPFLEAMPEQLHTGLPYILGCVTGDPLRMLMPSAKKELPLEQVIGEATQNVADILPSLSVLADILPRESFMWKLQMLKSASSFANSRVHAVKAETLILASGRDQLFPSKDEAERLYRALPTCQIRNFNDSGHTLLLEDGLDLASIIKAAGFYRRTRNLDYVGDFMLPTPFEFKQMYESFRWIDVAASPVMLSTLESGEIVRSLSGIPVEGPVLLVGYHMLLGLELGPLVSRFLSEKNILLRGIAHPMMFGKIWERLLLDPSGFDIFRVMGSVPVSGANFFKLLSKKSHVLLYPGGVREALHRKGEEYKLFWPLQSEFVRMAARFGAKIVPFGVVGEDDLFDMVLDYDDLMKIPYFKAQIDELNDGRVRRLRTDINGEVAQEDLHFPGIFPKAPGRFYFLFGKPIDTKVRKEELRDRDKAHELYLQIKSEVEGNISYLKEKREKDPFRSLTSRLLYQATQGSDSEIPIFEL</sequence>
<evidence type="ECO:0000313" key="6">
    <source>
        <dbReference type="Proteomes" id="UP000541444"/>
    </source>
</evidence>
<dbReference type="InterPro" id="IPR007130">
    <property type="entry name" value="DAGAT"/>
</dbReference>
<dbReference type="InterPro" id="IPR029058">
    <property type="entry name" value="AB_hydrolase_fold"/>
</dbReference>
<keyword evidence="2" id="KW-0808">Transferase</keyword>
<comment type="similarity">
    <text evidence="1">Belongs to the diacylglycerol acyltransferase family.</text>
</comment>
<dbReference type="InterPro" id="IPR022742">
    <property type="entry name" value="Hydrolase_4"/>
</dbReference>
<evidence type="ECO:0000313" key="5">
    <source>
        <dbReference type="EMBL" id="KAF6137984.1"/>
    </source>
</evidence>
<dbReference type="SUPFAM" id="SSF53474">
    <property type="entry name" value="alpha/beta-Hydrolases"/>
    <property type="match status" value="1"/>
</dbReference>
<evidence type="ECO:0000259" key="4">
    <source>
        <dbReference type="Pfam" id="PF12146"/>
    </source>
</evidence>
<dbReference type="PANTHER" id="PTHR22753:SF24">
    <property type="entry name" value="ESTERASE_LIPASE_THIOESTERASE FAMILY PROTEIN"/>
    <property type="match status" value="1"/>
</dbReference>
<dbReference type="GO" id="GO:0019432">
    <property type="term" value="P:triglyceride biosynthetic process"/>
    <property type="evidence" value="ECO:0007669"/>
    <property type="project" value="UniProtKB-ARBA"/>
</dbReference>
<keyword evidence="6" id="KW-1185">Reference proteome</keyword>
<dbReference type="Pfam" id="PF12146">
    <property type="entry name" value="Hydrolase_4"/>
    <property type="match status" value="1"/>
</dbReference>
<dbReference type="EMBL" id="JACGCM010002618">
    <property type="protein sequence ID" value="KAF6137984.1"/>
    <property type="molecule type" value="Genomic_DNA"/>
</dbReference>
<accession>A0A7J7L5Z0</accession>
<organism evidence="5 6">
    <name type="scientific">Kingdonia uniflora</name>
    <dbReference type="NCBI Taxonomy" id="39325"/>
    <lineage>
        <taxon>Eukaryota</taxon>
        <taxon>Viridiplantae</taxon>
        <taxon>Streptophyta</taxon>
        <taxon>Embryophyta</taxon>
        <taxon>Tracheophyta</taxon>
        <taxon>Spermatophyta</taxon>
        <taxon>Magnoliopsida</taxon>
        <taxon>Ranunculales</taxon>
        <taxon>Circaeasteraceae</taxon>
        <taxon>Kingdonia</taxon>
    </lineage>
</organism>
<dbReference type="GO" id="GO:0004144">
    <property type="term" value="F:diacylglycerol O-acyltransferase activity"/>
    <property type="evidence" value="ECO:0007669"/>
    <property type="project" value="UniProtKB-ARBA"/>
</dbReference>
<proteinExistence type="inferred from homology"/>
<keyword evidence="3" id="KW-0012">Acyltransferase</keyword>